<evidence type="ECO:0000313" key="1">
    <source>
        <dbReference type="EMBL" id="EBQ0043218.1"/>
    </source>
</evidence>
<dbReference type="EMBL" id="AAGNOE010000006">
    <property type="protein sequence ID" value="EBQ0043218.1"/>
    <property type="molecule type" value="Genomic_DNA"/>
</dbReference>
<name>A0A5U4KQU3_SALET</name>
<reference evidence="1" key="1">
    <citation type="submission" date="2018-07" db="EMBL/GenBank/DDBJ databases">
        <authorList>
            <consortium name="GenomeTrakr network: Whole genome sequencing for foodborne pathogen traceback"/>
        </authorList>
    </citation>
    <scope>NUCLEOTIDE SEQUENCE</scope>
    <source>
        <strain evidence="1">CFSAN031465</strain>
    </source>
</reference>
<accession>A0A5U4KQU3</accession>
<proteinExistence type="predicted"/>
<sequence>MKSTLIRGRGFKYDRQCYEIDQELRNFSCWLHHVSSVQIETHWISDCKRDMTAQFQLGRKYHIVDGAESDTQKVIFRYKNMSKRMMTLRN</sequence>
<gene>
    <name evidence="1" type="ORF">AXN36_10015</name>
</gene>
<organism evidence="1">
    <name type="scientific">Salmonella enterica I</name>
    <dbReference type="NCBI Taxonomy" id="59201"/>
    <lineage>
        <taxon>Bacteria</taxon>
        <taxon>Pseudomonadati</taxon>
        <taxon>Pseudomonadota</taxon>
        <taxon>Gammaproteobacteria</taxon>
        <taxon>Enterobacterales</taxon>
        <taxon>Enterobacteriaceae</taxon>
        <taxon>Salmonella</taxon>
    </lineage>
</organism>
<protein>
    <submittedName>
        <fullName evidence="1">Uncharacterized protein</fullName>
    </submittedName>
</protein>
<dbReference type="AlphaFoldDB" id="A0A5U4KQU3"/>
<comment type="caution">
    <text evidence="1">The sequence shown here is derived from an EMBL/GenBank/DDBJ whole genome shotgun (WGS) entry which is preliminary data.</text>
</comment>